<reference evidence="1" key="1">
    <citation type="submission" date="2007-04" db="EMBL/GenBank/DDBJ databases">
        <title>Complete sequence of plasmid pRSPA02 of Rhodobacter sphaeroides ATCC 17025.</title>
        <authorList>
            <consortium name="US DOE Joint Genome Institute"/>
            <person name="Copeland A."/>
            <person name="Lucas S."/>
            <person name="Lapidus A."/>
            <person name="Barry K."/>
            <person name="Detter J.C."/>
            <person name="Glavina del Rio T."/>
            <person name="Hammon N."/>
            <person name="Israni S."/>
            <person name="Dalin E."/>
            <person name="Tice H."/>
            <person name="Pitluck S."/>
            <person name="Chertkov O."/>
            <person name="Brettin T."/>
            <person name="Bruce D."/>
            <person name="Han C."/>
            <person name="Schmutz J."/>
            <person name="Larimer F."/>
            <person name="Land M."/>
            <person name="Hauser L."/>
            <person name="Kyrpides N."/>
            <person name="Kim E."/>
            <person name="Richardson P."/>
            <person name="Mackenzie C."/>
            <person name="Choudhary M."/>
            <person name="Donohue T.J."/>
            <person name="Kaplan S."/>
        </authorList>
    </citation>
    <scope>NUCLEOTIDE SEQUENCE [LARGE SCALE GENOMIC DNA]</scope>
    <source>
        <strain evidence="1">ATCC 17025</strain>
        <plasmid evidence="1">pRSPA02</plasmid>
    </source>
</reference>
<geneLocation type="plasmid" evidence="1">
    <name>pRSPA02</name>
</geneLocation>
<protein>
    <submittedName>
        <fullName evidence="1">Uncharacterized protein</fullName>
    </submittedName>
</protein>
<proteinExistence type="predicted"/>
<sequence length="82" mass="9213">MSAALPRRDACRRMVDLLWLAHEEGCEAELAALIAQTLGHGELPEAHALRSKLEPRRRELPDDTPVNLTDLARFDELLEARA</sequence>
<dbReference type="EMBL" id="CP000663">
    <property type="protein sequence ID" value="ABP73042.1"/>
    <property type="molecule type" value="Genomic_DNA"/>
</dbReference>
<accession>A4X078</accession>
<name>A4X078_CERS5</name>
<dbReference type="KEGG" id="rsq:Rsph17025_4192"/>
<dbReference type="AlphaFoldDB" id="A4X078"/>
<organism evidence="1">
    <name type="scientific">Cereibacter sphaeroides (strain ATCC 17025 / ATH 2.4.3)</name>
    <name type="common">Rhodobacter sphaeroides</name>
    <dbReference type="NCBI Taxonomy" id="349102"/>
    <lineage>
        <taxon>Bacteria</taxon>
        <taxon>Pseudomonadati</taxon>
        <taxon>Pseudomonadota</taxon>
        <taxon>Alphaproteobacteria</taxon>
        <taxon>Rhodobacterales</taxon>
        <taxon>Paracoccaceae</taxon>
        <taxon>Cereibacter</taxon>
    </lineage>
</organism>
<keyword evidence="1" id="KW-0614">Plasmid</keyword>
<dbReference type="HOGENOM" id="CLU_2556089_0_0_5"/>
<evidence type="ECO:0000313" key="1">
    <source>
        <dbReference type="EMBL" id="ABP73042.1"/>
    </source>
</evidence>
<gene>
    <name evidence="1" type="ordered locus">Rsph17025_4192</name>
</gene>